<dbReference type="Gene3D" id="3.10.180.10">
    <property type="entry name" value="2,3-Dihydroxybiphenyl 1,2-Dioxygenase, domain 1"/>
    <property type="match status" value="1"/>
</dbReference>
<dbReference type="InterPro" id="IPR051785">
    <property type="entry name" value="MMCE/EMCE_epimerase"/>
</dbReference>
<protein>
    <submittedName>
        <fullName evidence="2">Glyoxalase/Bleomycin resistance /Dioxygenase superfamily protein</fullName>
    </submittedName>
</protein>
<dbReference type="KEGG" id="bmeg:BG04_1922"/>
<name>A0A0B6AT91_PRIM2</name>
<dbReference type="GO" id="GO:0046872">
    <property type="term" value="F:metal ion binding"/>
    <property type="evidence" value="ECO:0007669"/>
    <property type="project" value="UniProtKB-KW"/>
</dbReference>
<sequence>MTILKFEHVGVQVKDIEESIEFYTQKVGLELIETLPHTDPSLKLAFLGLEGNVIVELIQGYNSSLPNEGKVHHFALAVDGIEEEFKRLKSAGVSFVEENIVTLPNGARYLFFYGPDKEWIEYYEVKR</sequence>
<gene>
    <name evidence="2" type="ORF">BG04_1922</name>
</gene>
<dbReference type="HOGENOM" id="CLU_046006_8_2_9"/>
<dbReference type="EMBL" id="CP009920">
    <property type="protein sequence ID" value="AJI23069.1"/>
    <property type="molecule type" value="Genomic_DNA"/>
</dbReference>
<dbReference type="RefSeq" id="WP_034648553.1">
    <property type="nucleotide sequence ID" value="NZ_BCVB01000009.1"/>
</dbReference>
<dbReference type="InterPro" id="IPR029068">
    <property type="entry name" value="Glyas_Bleomycin-R_OHBP_Dase"/>
</dbReference>
<dbReference type="Pfam" id="PF00903">
    <property type="entry name" value="Glyoxalase"/>
    <property type="match status" value="1"/>
</dbReference>
<dbReference type="CDD" id="cd06587">
    <property type="entry name" value="VOC"/>
    <property type="match status" value="1"/>
</dbReference>
<dbReference type="PANTHER" id="PTHR43048">
    <property type="entry name" value="METHYLMALONYL-COA EPIMERASE"/>
    <property type="match status" value="1"/>
</dbReference>
<dbReference type="InterPro" id="IPR037523">
    <property type="entry name" value="VOC_core"/>
</dbReference>
<dbReference type="Proteomes" id="UP000031829">
    <property type="component" value="Chromosome"/>
</dbReference>
<dbReference type="SUPFAM" id="SSF54593">
    <property type="entry name" value="Glyoxalase/Bleomycin resistance protein/Dihydroxybiphenyl dioxygenase"/>
    <property type="match status" value="1"/>
</dbReference>
<evidence type="ECO:0000313" key="2">
    <source>
        <dbReference type="EMBL" id="AJI23069.1"/>
    </source>
</evidence>
<dbReference type="AlphaFoldDB" id="A0A0B6AT91"/>
<dbReference type="GO" id="GO:0051213">
    <property type="term" value="F:dioxygenase activity"/>
    <property type="evidence" value="ECO:0007669"/>
    <property type="project" value="UniProtKB-KW"/>
</dbReference>
<dbReference type="GO" id="GO:0004493">
    <property type="term" value="F:methylmalonyl-CoA epimerase activity"/>
    <property type="evidence" value="ECO:0007669"/>
    <property type="project" value="TreeGrafter"/>
</dbReference>
<evidence type="ECO:0000256" key="1">
    <source>
        <dbReference type="ARBA" id="ARBA00022723"/>
    </source>
</evidence>
<accession>A0A0B6AT91</accession>
<dbReference type="PROSITE" id="PS51819">
    <property type="entry name" value="VOC"/>
    <property type="match status" value="1"/>
</dbReference>
<dbReference type="GeneID" id="93645389"/>
<evidence type="ECO:0000313" key="3">
    <source>
        <dbReference type="Proteomes" id="UP000031829"/>
    </source>
</evidence>
<proteinExistence type="predicted"/>
<reference evidence="2 3" key="1">
    <citation type="journal article" date="2015" name="Genome Announc.">
        <title>Complete genome sequences for 35 biothreat assay-relevant bacillus species.</title>
        <authorList>
            <person name="Johnson S.L."/>
            <person name="Daligault H.E."/>
            <person name="Davenport K.W."/>
            <person name="Jaissle J."/>
            <person name="Frey K.G."/>
            <person name="Ladner J.T."/>
            <person name="Broomall S.M."/>
            <person name="Bishop-Lilly K.A."/>
            <person name="Bruce D.C."/>
            <person name="Gibbons H.S."/>
            <person name="Coyne S.R."/>
            <person name="Lo C.C."/>
            <person name="Meincke L."/>
            <person name="Munk A.C."/>
            <person name="Koroleva G.I."/>
            <person name="Rosenzweig C.N."/>
            <person name="Palacios G.F."/>
            <person name="Redden C.L."/>
            <person name="Minogue T.D."/>
            <person name="Chain P.S."/>
        </authorList>
    </citation>
    <scope>NUCLEOTIDE SEQUENCE [LARGE SCALE GENOMIC DNA]</scope>
    <source>
        <strain evidence="3">ATCC 14581 / DSM 32 / JCM 2506 / NBRC 15308 / NCIMB 9376 / NCTC 10342 / NRRL B-14308 / VKM B-512</strain>
    </source>
</reference>
<keyword evidence="2" id="KW-0223">Dioxygenase</keyword>
<dbReference type="GO" id="GO:0046491">
    <property type="term" value="P:L-methylmalonyl-CoA metabolic process"/>
    <property type="evidence" value="ECO:0007669"/>
    <property type="project" value="TreeGrafter"/>
</dbReference>
<keyword evidence="1" id="KW-0479">Metal-binding</keyword>
<keyword evidence="2" id="KW-0560">Oxidoreductase</keyword>
<dbReference type="InterPro" id="IPR004360">
    <property type="entry name" value="Glyas_Fos-R_dOase_dom"/>
</dbReference>
<organism evidence="2 3">
    <name type="scientific">Priestia megaterium (strain ATCC 14581 / DSM 32 / CCUG 1817 / JCM 2506 / NBRC 15308 / NCIMB 9376 / NCTC 10342 / NRRL B-14308 / VKM B-512 / Ford 19)</name>
    <name type="common">Bacillus megaterium</name>
    <dbReference type="NCBI Taxonomy" id="1348623"/>
    <lineage>
        <taxon>Bacteria</taxon>
        <taxon>Bacillati</taxon>
        <taxon>Bacillota</taxon>
        <taxon>Bacilli</taxon>
        <taxon>Bacillales</taxon>
        <taxon>Bacillaceae</taxon>
        <taxon>Priestia</taxon>
    </lineage>
</organism>
<dbReference type="PANTHER" id="PTHR43048:SF3">
    <property type="entry name" value="METHYLMALONYL-COA EPIMERASE, MITOCHONDRIAL"/>
    <property type="match status" value="1"/>
</dbReference>